<accession>A0ABU7DCK2</accession>
<feature type="transmembrane region" description="Helical" evidence="1">
    <location>
        <begin position="37"/>
        <end position="56"/>
    </location>
</feature>
<keyword evidence="1" id="KW-0812">Transmembrane</keyword>
<gene>
    <name evidence="2" type="ORF">CHARACLAT_027816</name>
</gene>
<keyword evidence="3" id="KW-1185">Reference proteome</keyword>
<evidence type="ECO:0000313" key="3">
    <source>
        <dbReference type="Proteomes" id="UP001352852"/>
    </source>
</evidence>
<evidence type="ECO:0000313" key="2">
    <source>
        <dbReference type="EMBL" id="MED6272210.1"/>
    </source>
</evidence>
<protein>
    <submittedName>
        <fullName evidence="2">Uncharacterized protein</fullName>
    </submittedName>
</protein>
<comment type="caution">
    <text evidence="2">The sequence shown here is derived from an EMBL/GenBank/DDBJ whole genome shotgun (WGS) entry which is preliminary data.</text>
</comment>
<keyword evidence="1" id="KW-1133">Transmembrane helix</keyword>
<evidence type="ECO:0000256" key="1">
    <source>
        <dbReference type="SAM" id="Phobius"/>
    </source>
</evidence>
<name>A0ABU7DCK2_9TELE</name>
<reference evidence="2 3" key="1">
    <citation type="submission" date="2021-06" db="EMBL/GenBank/DDBJ databases">
        <authorList>
            <person name="Palmer J.M."/>
        </authorList>
    </citation>
    <scope>NUCLEOTIDE SEQUENCE [LARGE SCALE GENOMIC DNA]</scope>
    <source>
        <strain evidence="2 3">CL_MEX2019</strain>
        <tissue evidence="2">Muscle</tissue>
    </source>
</reference>
<dbReference type="Proteomes" id="UP001352852">
    <property type="component" value="Unassembled WGS sequence"/>
</dbReference>
<organism evidence="2 3">
    <name type="scientific">Characodon lateralis</name>
    <dbReference type="NCBI Taxonomy" id="208331"/>
    <lineage>
        <taxon>Eukaryota</taxon>
        <taxon>Metazoa</taxon>
        <taxon>Chordata</taxon>
        <taxon>Craniata</taxon>
        <taxon>Vertebrata</taxon>
        <taxon>Euteleostomi</taxon>
        <taxon>Actinopterygii</taxon>
        <taxon>Neopterygii</taxon>
        <taxon>Teleostei</taxon>
        <taxon>Neoteleostei</taxon>
        <taxon>Acanthomorphata</taxon>
        <taxon>Ovalentaria</taxon>
        <taxon>Atherinomorphae</taxon>
        <taxon>Cyprinodontiformes</taxon>
        <taxon>Goodeidae</taxon>
        <taxon>Characodon</taxon>
    </lineage>
</organism>
<proteinExistence type="predicted"/>
<sequence length="128" mass="14977">MRQLHWNNTFKQVVQEVRWEACDRMKEGETFRKNTTVFNTIIFLTAIALNLLNRIIMNIFCSHHIMPCNSIFCLHFCSGDMTKPAKICRPETFIKTSKPIGSKVIRHNRVDSAFKTFTKSVNVDTYFL</sequence>
<dbReference type="EMBL" id="JAHUTJ010019980">
    <property type="protein sequence ID" value="MED6272210.1"/>
    <property type="molecule type" value="Genomic_DNA"/>
</dbReference>
<keyword evidence="1" id="KW-0472">Membrane</keyword>